<dbReference type="InterPro" id="IPR036291">
    <property type="entry name" value="NAD(P)-bd_dom_sf"/>
</dbReference>
<dbReference type="InterPro" id="IPR050721">
    <property type="entry name" value="Trk_Ktr_HKT_K-transport"/>
</dbReference>
<dbReference type="GO" id="GO:0006813">
    <property type="term" value="P:potassium ion transport"/>
    <property type="evidence" value="ECO:0007669"/>
    <property type="project" value="InterPro"/>
</dbReference>
<dbReference type="PROSITE" id="PS51201">
    <property type="entry name" value="RCK_N"/>
    <property type="match status" value="1"/>
</dbReference>
<feature type="domain" description="RCK N-terminal" evidence="1">
    <location>
        <begin position="1"/>
        <end position="120"/>
    </location>
</feature>
<protein>
    <submittedName>
        <fullName evidence="2">Trk system potassium uptake protein TrkA</fullName>
    </submittedName>
</protein>
<sequence>MKPTIIGVLGLGVFGRTISKQLGRFGREVIVVDKDQHNIDLVADDVTTATIGDFTDYDLLEDIGIANCDAVVVATGTNLESAVLAVMHCKRLGVPHIIAKAHSAVFEQALKELGATKIISPERDSGKRLASQLLRTHIGEVLSLDDNTSIVEFSVPDKWVGKSILALELRKNYDMNVIGYRPYKGAKMTSTLNIQAPIEKGMIFVAITDSHRFEEHDYLDRIN</sequence>
<dbReference type="SUPFAM" id="SSF51735">
    <property type="entry name" value="NAD(P)-binding Rossmann-fold domains"/>
    <property type="match status" value="1"/>
</dbReference>
<accession>A0A1T4MK33</accession>
<dbReference type="InterPro" id="IPR036721">
    <property type="entry name" value="RCK_C_sf"/>
</dbReference>
<evidence type="ECO:0000313" key="2">
    <source>
        <dbReference type="EMBL" id="SJZ67114.1"/>
    </source>
</evidence>
<organism evidence="2 3">
    <name type="scientific">Globicatella sulfidifaciens DSM 15739</name>
    <dbReference type="NCBI Taxonomy" id="1121925"/>
    <lineage>
        <taxon>Bacteria</taxon>
        <taxon>Bacillati</taxon>
        <taxon>Bacillota</taxon>
        <taxon>Bacilli</taxon>
        <taxon>Lactobacillales</taxon>
        <taxon>Aerococcaceae</taxon>
        <taxon>Globicatella</taxon>
    </lineage>
</organism>
<dbReference type="STRING" id="1121925.SAMN02746011_01456"/>
<dbReference type="OrthoDB" id="9776294at2"/>
<dbReference type="SUPFAM" id="SSF116726">
    <property type="entry name" value="TrkA C-terminal domain-like"/>
    <property type="match status" value="1"/>
</dbReference>
<dbReference type="InterPro" id="IPR003148">
    <property type="entry name" value="RCK_N"/>
</dbReference>
<name>A0A1T4MK33_9LACT</name>
<dbReference type="Gene3D" id="3.30.70.1450">
    <property type="entry name" value="Regulator of K+ conductance, C-terminal domain"/>
    <property type="match status" value="1"/>
</dbReference>
<keyword evidence="3" id="KW-1185">Reference proteome</keyword>
<evidence type="ECO:0000259" key="1">
    <source>
        <dbReference type="PROSITE" id="PS51201"/>
    </source>
</evidence>
<dbReference type="Gene3D" id="3.40.50.720">
    <property type="entry name" value="NAD(P)-binding Rossmann-like Domain"/>
    <property type="match status" value="1"/>
</dbReference>
<dbReference type="AlphaFoldDB" id="A0A1T4MK33"/>
<dbReference type="PANTHER" id="PTHR43833">
    <property type="entry name" value="POTASSIUM CHANNEL PROTEIN 2-RELATED-RELATED"/>
    <property type="match status" value="1"/>
</dbReference>
<evidence type="ECO:0000313" key="3">
    <source>
        <dbReference type="Proteomes" id="UP000189941"/>
    </source>
</evidence>
<gene>
    <name evidence="2" type="ORF">SAMN02746011_01456</name>
</gene>
<proteinExistence type="predicted"/>
<dbReference type="Pfam" id="PF02254">
    <property type="entry name" value="TrkA_N"/>
    <property type="match status" value="1"/>
</dbReference>
<reference evidence="3" key="1">
    <citation type="submission" date="2017-02" db="EMBL/GenBank/DDBJ databases">
        <authorList>
            <person name="Varghese N."/>
            <person name="Submissions S."/>
        </authorList>
    </citation>
    <scope>NUCLEOTIDE SEQUENCE [LARGE SCALE GENOMIC DNA]</scope>
    <source>
        <strain evidence="3">DSM 15739</strain>
    </source>
</reference>
<dbReference type="RefSeq" id="WP_143412060.1">
    <property type="nucleotide sequence ID" value="NZ_FUWO01000012.1"/>
</dbReference>
<dbReference type="EMBL" id="FUWO01000012">
    <property type="protein sequence ID" value="SJZ67114.1"/>
    <property type="molecule type" value="Genomic_DNA"/>
</dbReference>
<dbReference type="Proteomes" id="UP000189941">
    <property type="component" value="Unassembled WGS sequence"/>
</dbReference>
<dbReference type="PANTHER" id="PTHR43833:SF7">
    <property type="entry name" value="KTR SYSTEM POTASSIUM UPTAKE PROTEIN C"/>
    <property type="match status" value="1"/>
</dbReference>